<feature type="transmembrane region" description="Helical" evidence="6">
    <location>
        <begin position="109"/>
        <end position="132"/>
    </location>
</feature>
<sequence length="250" mass="26474">MAGNLGSMTSPRPDGRDTPQRPGIWGLLRQFTSNVSEHHTLLAAAGVAYYFALALVPAVVAIISIYGLIAEPDEVADQLEPLTDALPSEAGQLVVTQLRGVTSIGDGRVGISLAIGLFGLLWLVSNAFNSSVMAIRIAHARRSPHNWVQGRIFALKLSAVAMMVTTVVIWGVIAFPNTLEAAGFTDGARPWLEAIRWPMVLVLASMSLGWIYRMVVGPSTRTRARIVAVGIGGVIWIGGTFGMSVAAGSA</sequence>
<dbReference type="AlphaFoldDB" id="A0A381PAV4"/>
<comment type="subcellular location">
    <subcellularLocation>
        <location evidence="1">Cell membrane</location>
        <topology evidence="1">Multi-pass membrane protein</topology>
    </subcellularLocation>
</comment>
<proteinExistence type="predicted"/>
<evidence type="ECO:0000256" key="4">
    <source>
        <dbReference type="ARBA" id="ARBA00022989"/>
    </source>
</evidence>
<feature type="transmembrane region" description="Helical" evidence="6">
    <location>
        <begin position="224"/>
        <end position="247"/>
    </location>
</feature>
<keyword evidence="2" id="KW-1003">Cell membrane</keyword>
<name>A0A381PAV4_9ZZZZ</name>
<feature type="transmembrane region" description="Helical" evidence="6">
    <location>
        <begin position="153"/>
        <end position="175"/>
    </location>
</feature>
<dbReference type="GO" id="GO:0005886">
    <property type="term" value="C:plasma membrane"/>
    <property type="evidence" value="ECO:0007669"/>
    <property type="project" value="UniProtKB-SubCell"/>
</dbReference>
<organism evidence="7">
    <name type="scientific">marine metagenome</name>
    <dbReference type="NCBI Taxonomy" id="408172"/>
    <lineage>
        <taxon>unclassified sequences</taxon>
        <taxon>metagenomes</taxon>
        <taxon>ecological metagenomes</taxon>
    </lineage>
</organism>
<keyword evidence="4 6" id="KW-1133">Transmembrane helix</keyword>
<evidence type="ECO:0000313" key="7">
    <source>
        <dbReference type="EMBL" id="SUZ64106.1"/>
    </source>
</evidence>
<dbReference type="Pfam" id="PF03631">
    <property type="entry name" value="Virul_fac_BrkB"/>
    <property type="match status" value="1"/>
</dbReference>
<evidence type="ECO:0000256" key="3">
    <source>
        <dbReference type="ARBA" id="ARBA00022692"/>
    </source>
</evidence>
<feature type="non-terminal residue" evidence="7">
    <location>
        <position position="1"/>
    </location>
</feature>
<protein>
    <submittedName>
        <fullName evidence="7">Uncharacterized protein</fullName>
    </submittedName>
</protein>
<feature type="non-terminal residue" evidence="7">
    <location>
        <position position="250"/>
    </location>
</feature>
<evidence type="ECO:0000256" key="5">
    <source>
        <dbReference type="ARBA" id="ARBA00023136"/>
    </source>
</evidence>
<feature type="transmembrane region" description="Helical" evidence="6">
    <location>
        <begin position="47"/>
        <end position="69"/>
    </location>
</feature>
<accession>A0A381PAV4</accession>
<keyword evidence="3 6" id="KW-0812">Transmembrane</keyword>
<dbReference type="InterPro" id="IPR017039">
    <property type="entry name" value="Virul_fac_BrkB"/>
</dbReference>
<evidence type="ECO:0000256" key="2">
    <source>
        <dbReference type="ARBA" id="ARBA00022475"/>
    </source>
</evidence>
<dbReference type="PANTHER" id="PTHR30213">
    <property type="entry name" value="INNER MEMBRANE PROTEIN YHJD"/>
    <property type="match status" value="1"/>
</dbReference>
<evidence type="ECO:0000256" key="6">
    <source>
        <dbReference type="SAM" id="Phobius"/>
    </source>
</evidence>
<feature type="transmembrane region" description="Helical" evidence="6">
    <location>
        <begin position="195"/>
        <end position="212"/>
    </location>
</feature>
<dbReference type="PIRSF" id="PIRSF035875">
    <property type="entry name" value="RNase_BN"/>
    <property type="match status" value="1"/>
</dbReference>
<dbReference type="EMBL" id="UINC01000928">
    <property type="protein sequence ID" value="SUZ64106.1"/>
    <property type="molecule type" value="Genomic_DNA"/>
</dbReference>
<reference evidence="7" key="1">
    <citation type="submission" date="2018-05" db="EMBL/GenBank/DDBJ databases">
        <authorList>
            <person name="Lanie J.A."/>
            <person name="Ng W.-L."/>
            <person name="Kazmierczak K.M."/>
            <person name="Andrzejewski T.M."/>
            <person name="Davidsen T.M."/>
            <person name="Wayne K.J."/>
            <person name="Tettelin H."/>
            <person name="Glass J.I."/>
            <person name="Rusch D."/>
            <person name="Podicherti R."/>
            <person name="Tsui H.-C.T."/>
            <person name="Winkler M.E."/>
        </authorList>
    </citation>
    <scope>NUCLEOTIDE SEQUENCE</scope>
</reference>
<keyword evidence="5 6" id="KW-0472">Membrane</keyword>
<gene>
    <name evidence="7" type="ORF">METZ01_LOCUS16960</name>
</gene>
<dbReference type="PANTHER" id="PTHR30213:SF0">
    <property type="entry name" value="UPF0761 MEMBRANE PROTEIN YIHY"/>
    <property type="match status" value="1"/>
</dbReference>
<evidence type="ECO:0000256" key="1">
    <source>
        <dbReference type="ARBA" id="ARBA00004651"/>
    </source>
</evidence>